<name>A0A6J4USN2_9BACT</name>
<feature type="domain" description="Putative restriction endonuclease" evidence="1">
    <location>
        <begin position="13"/>
        <end position="179"/>
    </location>
</feature>
<accession>A0A6J4USN2</accession>
<gene>
    <name evidence="2" type="ORF">AVDCRST_MAG88-1395</name>
</gene>
<dbReference type="CDD" id="cd06260">
    <property type="entry name" value="DUF820-like"/>
    <property type="match status" value="1"/>
</dbReference>
<keyword evidence="2" id="KW-0223">Dioxygenase</keyword>
<dbReference type="EMBL" id="CADCWM010000446">
    <property type="protein sequence ID" value="CAA9559761.1"/>
    <property type="molecule type" value="Genomic_DNA"/>
</dbReference>
<reference evidence="2" key="1">
    <citation type="submission" date="2020-02" db="EMBL/GenBank/DDBJ databases">
        <authorList>
            <person name="Meier V. D."/>
        </authorList>
    </citation>
    <scope>NUCLEOTIDE SEQUENCE</scope>
    <source>
        <strain evidence="2">AVDCRST_MAG88</strain>
    </source>
</reference>
<dbReference type="GO" id="GO:0051213">
    <property type="term" value="F:dioxygenase activity"/>
    <property type="evidence" value="ECO:0007669"/>
    <property type="project" value="UniProtKB-KW"/>
</dbReference>
<organism evidence="2">
    <name type="scientific">uncultured Thermomicrobiales bacterium</name>
    <dbReference type="NCBI Taxonomy" id="1645740"/>
    <lineage>
        <taxon>Bacteria</taxon>
        <taxon>Pseudomonadati</taxon>
        <taxon>Thermomicrobiota</taxon>
        <taxon>Thermomicrobia</taxon>
        <taxon>Thermomicrobiales</taxon>
        <taxon>environmental samples</taxon>
    </lineage>
</organism>
<protein>
    <submittedName>
        <fullName evidence="2">COG1355, Predicted dioxygenase</fullName>
    </submittedName>
</protein>
<dbReference type="SUPFAM" id="SSF52980">
    <property type="entry name" value="Restriction endonuclease-like"/>
    <property type="match status" value="1"/>
</dbReference>
<dbReference type="AlphaFoldDB" id="A0A6J4USN2"/>
<dbReference type="Gene3D" id="3.90.1570.10">
    <property type="entry name" value="tt1808, chain A"/>
    <property type="match status" value="1"/>
</dbReference>
<dbReference type="PANTHER" id="PTHR35400">
    <property type="entry name" value="SLR1083 PROTEIN"/>
    <property type="match status" value="1"/>
</dbReference>
<sequence length="184" mass="20008">MAVPMPHRRFTVDEYHRMGEAGILGPYDRVELIAGEIVTMSPIGGRHMGRVNTLSNLLVGLVGRDALVSTQKPIRLANDGEPQPDIALLRHDASKDAVPTPDDVILVIEVADSSLDYDRNVKLPLYAAAGIPEAWLVNLPGEMIERYSDPRDGIYRLIARARRGETLASTVLPALVLPIDAALG</sequence>
<dbReference type="InterPro" id="IPR011335">
    <property type="entry name" value="Restrct_endonuc-II-like"/>
</dbReference>
<keyword evidence="2" id="KW-0560">Oxidoreductase</keyword>
<proteinExistence type="predicted"/>
<dbReference type="PANTHER" id="PTHR35400:SF1">
    <property type="entry name" value="SLR1083 PROTEIN"/>
    <property type="match status" value="1"/>
</dbReference>
<dbReference type="Pfam" id="PF05685">
    <property type="entry name" value="Uma2"/>
    <property type="match status" value="1"/>
</dbReference>
<evidence type="ECO:0000313" key="2">
    <source>
        <dbReference type="EMBL" id="CAA9559761.1"/>
    </source>
</evidence>
<dbReference type="InterPro" id="IPR012296">
    <property type="entry name" value="Nuclease_put_TT1808"/>
</dbReference>
<evidence type="ECO:0000259" key="1">
    <source>
        <dbReference type="Pfam" id="PF05685"/>
    </source>
</evidence>
<dbReference type="InterPro" id="IPR008538">
    <property type="entry name" value="Uma2"/>
</dbReference>